<comment type="caution">
    <text evidence="1">The sequence shown here is derived from an EMBL/GenBank/DDBJ whole genome shotgun (WGS) entry which is preliminary data.</text>
</comment>
<gene>
    <name evidence="1" type="ORF">ATL40_2914</name>
</gene>
<accession>A0A2A9D3K6</accession>
<dbReference type="RefSeq" id="WP_098470527.1">
    <property type="nucleotide sequence ID" value="NZ_PDJD01000001.1"/>
</dbReference>
<dbReference type="EMBL" id="PDJD01000001">
    <property type="protein sequence ID" value="PFG21287.1"/>
    <property type="molecule type" value="Genomic_DNA"/>
</dbReference>
<evidence type="ECO:0000313" key="1">
    <source>
        <dbReference type="EMBL" id="PFG21287.1"/>
    </source>
</evidence>
<dbReference type="InterPro" id="IPR025191">
    <property type="entry name" value="DUF4125"/>
</dbReference>
<protein>
    <submittedName>
        <fullName evidence="1">Uncharacterized protein DUF4125</fullName>
    </submittedName>
</protein>
<reference evidence="1 2" key="1">
    <citation type="submission" date="2017-10" db="EMBL/GenBank/DDBJ databases">
        <title>Sequencing the genomes of 1000 actinobacteria strains.</title>
        <authorList>
            <person name="Klenk H.-P."/>
        </authorList>
    </citation>
    <scope>NUCLEOTIDE SEQUENCE [LARGE SCALE GENOMIC DNA]</scope>
    <source>
        <strain evidence="1 2">DSM 21801</strain>
    </source>
</reference>
<name>A0A2A9D3K6_9MICO</name>
<dbReference type="OrthoDB" id="5387164at2"/>
<dbReference type="AlphaFoldDB" id="A0A2A9D3K6"/>
<proteinExistence type="predicted"/>
<dbReference type="Proteomes" id="UP000224915">
    <property type="component" value="Unassembled WGS sequence"/>
</dbReference>
<evidence type="ECO:0000313" key="2">
    <source>
        <dbReference type="Proteomes" id="UP000224915"/>
    </source>
</evidence>
<dbReference type="Pfam" id="PF13526">
    <property type="entry name" value="DUF4125"/>
    <property type="match status" value="1"/>
</dbReference>
<keyword evidence="2" id="KW-1185">Reference proteome</keyword>
<sequence length="208" mass="23213">MTHPVVAAAEEVVAQEWQQFQEVQGLDGRAQCQDDWPTFHQMRISQFLAWPLALIESYSRDLAGARSVGRNLVSEKYGRMMADTDPIAYARDIAPVVQELPEQRIAQQEEVVTTQVAWAADFMARYPRLGAGMRVLRTAQDTPTETSFETYLRGELGSYSGRTFAMYRAMIAGLRSEGGNLTEQILGWTVRLAGYPGLAEAEAAQPQH</sequence>
<organism evidence="1 2">
    <name type="scientific">Serinibacter salmoneus</name>
    <dbReference type="NCBI Taxonomy" id="556530"/>
    <lineage>
        <taxon>Bacteria</taxon>
        <taxon>Bacillati</taxon>
        <taxon>Actinomycetota</taxon>
        <taxon>Actinomycetes</taxon>
        <taxon>Micrococcales</taxon>
        <taxon>Beutenbergiaceae</taxon>
        <taxon>Serinibacter</taxon>
    </lineage>
</organism>